<protein>
    <submittedName>
        <fullName evidence="1">Uncharacterized protein</fullName>
    </submittedName>
</protein>
<evidence type="ECO:0000313" key="1">
    <source>
        <dbReference type="EMBL" id="CAD7206649.1"/>
    </source>
</evidence>
<reference evidence="1" key="1">
    <citation type="submission" date="2020-11" db="EMBL/GenBank/DDBJ databases">
        <authorList>
            <person name="Tran Van P."/>
        </authorList>
    </citation>
    <scope>NUCLEOTIDE SEQUENCE</scope>
</reference>
<gene>
    <name evidence="1" type="ORF">TDIB3V08_LOCUS12798</name>
</gene>
<organism evidence="1">
    <name type="scientific">Timema douglasi</name>
    <name type="common">Walking stick</name>
    <dbReference type="NCBI Taxonomy" id="61478"/>
    <lineage>
        <taxon>Eukaryota</taxon>
        <taxon>Metazoa</taxon>
        <taxon>Ecdysozoa</taxon>
        <taxon>Arthropoda</taxon>
        <taxon>Hexapoda</taxon>
        <taxon>Insecta</taxon>
        <taxon>Pterygota</taxon>
        <taxon>Neoptera</taxon>
        <taxon>Polyneoptera</taxon>
        <taxon>Phasmatodea</taxon>
        <taxon>Timematodea</taxon>
        <taxon>Timematoidea</taxon>
        <taxon>Timematidae</taxon>
        <taxon>Timema</taxon>
    </lineage>
</organism>
<proteinExistence type="predicted"/>
<dbReference type="AlphaFoldDB" id="A0A7R8W163"/>
<accession>A0A7R8W163</accession>
<sequence length="108" mass="11735">MSAMVVSTSEMSAMVVSTSEMSAMVVSTSEMSALIVSTSEMSALMVSICEHREAEEACTVWCYKRNGGSKSRGWTFPDGTACQSRASRYGKTMFCIGGRCEVRNLFQS</sequence>
<name>A0A7R8W163_TIMDO</name>
<dbReference type="EMBL" id="OA584759">
    <property type="protein sequence ID" value="CAD7206649.1"/>
    <property type="molecule type" value="Genomic_DNA"/>
</dbReference>